<dbReference type="AlphaFoldDB" id="A0AAV4UKY0"/>
<sequence length="105" mass="11510">MAIDMDHFTFLLWCEKTAAAIKWTFKDIVAKLLFPIIAIDTAKELESQMPGASAKTALPHTANRCQCSHCLASLSSSISGQHSLPMSSHCTSVLPMVFSLARIRM</sequence>
<proteinExistence type="predicted"/>
<reference evidence="1 2" key="1">
    <citation type="submission" date="2021-06" db="EMBL/GenBank/DDBJ databases">
        <title>Caerostris extrusa draft genome.</title>
        <authorList>
            <person name="Kono N."/>
            <person name="Arakawa K."/>
        </authorList>
    </citation>
    <scope>NUCLEOTIDE SEQUENCE [LARGE SCALE GENOMIC DNA]</scope>
</reference>
<keyword evidence="2" id="KW-1185">Reference proteome</keyword>
<name>A0AAV4UKY0_CAEEX</name>
<comment type="caution">
    <text evidence="1">The sequence shown here is derived from an EMBL/GenBank/DDBJ whole genome shotgun (WGS) entry which is preliminary data.</text>
</comment>
<organism evidence="1 2">
    <name type="scientific">Caerostris extrusa</name>
    <name type="common">Bark spider</name>
    <name type="synonym">Caerostris bankana</name>
    <dbReference type="NCBI Taxonomy" id="172846"/>
    <lineage>
        <taxon>Eukaryota</taxon>
        <taxon>Metazoa</taxon>
        <taxon>Ecdysozoa</taxon>
        <taxon>Arthropoda</taxon>
        <taxon>Chelicerata</taxon>
        <taxon>Arachnida</taxon>
        <taxon>Araneae</taxon>
        <taxon>Araneomorphae</taxon>
        <taxon>Entelegynae</taxon>
        <taxon>Araneoidea</taxon>
        <taxon>Araneidae</taxon>
        <taxon>Caerostris</taxon>
    </lineage>
</organism>
<dbReference type="EMBL" id="BPLR01013078">
    <property type="protein sequence ID" value="GIY58567.1"/>
    <property type="molecule type" value="Genomic_DNA"/>
</dbReference>
<dbReference type="Proteomes" id="UP001054945">
    <property type="component" value="Unassembled WGS sequence"/>
</dbReference>
<gene>
    <name evidence="1" type="ORF">CEXT_142431</name>
</gene>
<evidence type="ECO:0000313" key="2">
    <source>
        <dbReference type="Proteomes" id="UP001054945"/>
    </source>
</evidence>
<evidence type="ECO:0000313" key="1">
    <source>
        <dbReference type="EMBL" id="GIY58567.1"/>
    </source>
</evidence>
<protein>
    <submittedName>
        <fullName evidence="1">Uncharacterized protein</fullName>
    </submittedName>
</protein>
<accession>A0AAV4UKY0</accession>